<accession>A0ABT8M7A0</accession>
<keyword evidence="2 4" id="KW-0560">Oxidoreductase</keyword>
<sequence length="325" mass="35549">MKIVVADPIFLTEDHRRRLGRLGEVEVFETYPADDAAFRDRIRDADVVVVGRYGMDAAAFAGAERLRMVAVWQTGYDHIDLDAATRAGVAVANVPAYAFEAVAEFVFAYALALLRRVRLADARLREGDYDWREYCGHQLMGMTIGVIGTGDIGRRVVQIAHGFGMRVLSTTRHPSPERAARLGLEFVDLSTLLAESEILTLHVPLTASTERMIGARELARMKPGAILINTARGRVVDEGALVEALRTGHLGGAGLDVFEHEPLPAESPLRQLDNVILTPHIAFLTEESMDECTFITVRNIERFAAGSPENVVNPGVLARTAPPAP</sequence>
<dbReference type="CDD" id="cd12173">
    <property type="entry name" value="PGDH_4"/>
    <property type="match status" value="1"/>
</dbReference>
<dbReference type="SUPFAM" id="SSF51735">
    <property type="entry name" value="NAD(P)-binding Rossmann-fold domains"/>
    <property type="match status" value="1"/>
</dbReference>
<dbReference type="InterPro" id="IPR006139">
    <property type="entry name" value="D-isomer_2_OHA_DH_cat_dom"/>
</dbReference>
<evidence type="ECO:0000313" key="8">
    <source>
        <dbReference type="Proteomes" id="UP001168338"/>
    </source>
</evidence>
<feature type="domain" description="D-isomer specific 2-hydroxyacid dehydrogenase catalytic" evidence="5">
    <location>
        <begin position="4"/>
        <end position="313"/>
    </location>
</feature>
<comment type="similarity">
    <text evidence="1 4">Belongs to the D-isomer specific 2-hydroxyacid dehydrogenase family.</text>
</comment>
<proteinExistence type="inferred from homology"/>
<keyword evidence="8" id="KW-1185">Reference proteome</keyword>
<evidence type="ECO:0000259" key="6">
    <source>
        <dbReference type="Pfam" id="PF02826"/>
    </source>
</evidence>
<reference evidence="7" key="1">
    <citation type="submission" date="2019-05" db="EMBL/GenBank/DDBJ databases">
        <title>Methanoculleus sp. FWC-SCC1, a methanogenic archaeon isolated from deep marine cold seep.</title>
        <authorList>
            <person name="Chen Y.-W."/>
            <person name="Chen S.-C."/>
            <person name="Teng N.-H."/>
            <person name="Lai M.-C."/>
        </authorList>
    </citation>
    <scope>NUCLEOTIDE SEQUENCE</scope>
    <source>
        <strain evidence="7">FWC-SCC1</strain>
    </source>
</reference>
<evidence type="ECO:0000259" key="5">
    <source>
        <dbReference type="Pfam" id="PF00389"/>
    </source>
</evidence>
<dbReference type="PROSITE" id="PS00671">
    <property type="entry name" value="D_2_HYDROXYACID_DH_3"/>
    <property type="match status" value="1"/>
</dbReference>
<dbReference type="Pfam" id="PF02826">
    <property type="entry name" value="2-Hacid_dh_C"/>
    <property type="match status" value="1"/>
</dbReference>
<protein>
    <submittedName>
        <fullName evidence="7">Glycerate dehydrogenase</fullName>
    </submittedName>
</protein>
<comment type="caution">
    <text evidence="7">The sequence shown here is derived from an EMBL/GenBank/DDBJ whole genome shotgun (WGS) entry which is preliminary data.</text>
</comment>
<gene>
    <name evidence="7" type="ORF">FGU65_02690</name>
</gene>
<name>A0ABT8M7A0_9EURY</name>
<dbReference type="RefSeq" id="WP_301662870.1">
    <property type="nucleotide sequence ID" value="NZ_VCYH01000001.1"/>
</dbReference>
<evidence type="ECO:0000256" key="1">
    <source>
        <dbReference type="ARBA" id="ARBA00005854"/>
    </source>
</evidence>
<dbReference type="InterPro" id="IPR029753">
    <property type="entry name" value="D-isomer_DH_CS"/>
</dbReference>
<dbReference type="InterPro" id="IPR050418">
    <property type="entry name" value="D-iso_2-hydroxyacid_DH_PdxB"/>
</dbReference>
<evidence type="ECO:0000256" key="2">
    <source>
        <dbReference type="ARBA" id="ARBA00023002"/>
    </source>
</evidence>
<dbReference type="Gene3D" id="3.40.50.720">
    <property type="entry name" value="NAD(P)-binding Rossmann-like Domain"/>
    <property type="match status" value="2"/>
</dbReference>
<dbReference type="InterPro" id="IPR006140">
    <property type="entry name" value="D-isomer_DH_NAD-bd"/>
</dbReference>
<evidence type="ECO:0000256" key="3">
    <source>
        <dbReference type="ARBA" id="ARBA00023027"/>
    </source>
</evidence>
<evidence type="ECO:0000313" key="7">
    <source>
        <dbReference type="EMBL" id="MDN7023813.1"/>
    </source>
</evidence>
<dbReference type="SUPFAM" id="SSF52283">
    <property type="entry name" value="Formate/glycerate dehydrogenase catalytic domain-like"/>
    <property type="match status" value="1"/>
</dbReference>
<dbReference type="InterPro" id="IPR036291">
    <property type="entry name" value="NAD(P)-bd_dom_sf"/>
</dbReference>
<dbReference type="EMBL" id="VCYH01000001">
    <property type="protein sequence ID" value="MDN7023813.1"/>
    <property type="molecule type" value="Genomic_DNA"/>
</dbReference>
<dbReference type="PANTHER" id="PTHR43761:SF1">
    <property type="entry name" value="D-ISOMER SPECIFIC 2-HYDROXYACID DEHYDROGENASE CATALYTIC DOMAIN-CONTAINING PROTEIN-RELATED"/>
    <property type="match status" value="1"/>
</dbReference>
<feature type="domain" description="D-isomer specific 2-hydroxyacid dehydrogenase NAD-binding" evidence="6">
    <location>
        <begin position="107"/>
        <end position="282"/>
    </location>
</feature>
<keyword evidence="3" id="KW-0520">NAD</keyword>
<dbReference type="Proteomes" id="UP001168338">
    <property type="component" value="Unassembled WGS sequence"/>
</dbReference>
<dbReference type="PANTHER" id="PTHR43761">
    <property type="entry name" value="D-ISOMER SPECIFIC 2-HYDROXYACID DEHYDROGENASE FAMILY PROTEIN (AFU_ORTHOLOGUE AFUA_1G13630)"/>
    <property type="match status" value="1"/>
</dbReference>
<dbReference type="Pfam" id="PF00389">
    <property type="entry name" value="2-Hacid_dh"/>
    <property type="match status" value="1"/>
</dbReference>
<organism evidence="7 8">
    <name type="scientific">Methanoculleus frigidifontis</name>
    <dbReference type="NCBI Taxonomy" id="2584085"/>
    <lineage>
        <taxon>Archaea</taxon>
        <taxon>Methanobacteriati</taxon>
        <taxon>Methanobacteriota</taxon>
        <taxon>Stenosarchaea group</taxon>
        <taxon>Methanomicrobia</taxon>
        <taxon>Methanomicrobiales</taxon>
        <taxon>Methanomicrobiaceae</taxon>
        <taxon>Methanoculleus</taxon>
    </lineage>
</organism>
<evidence type="ECO:0000256" key="4">
    <source>
        <dbReference type="RuleBase" id="RU003719"/>
    </source>
</evidence>